<dbReference type="OrthoDB" id="4565346at2"/>
<dbReference type="SMART" id="SM00044">
    <property type="entry name" value="CYCc"/>
    <property type="match status" value="1"/>
</dbReference>
<dbReference type="EMBL" id="PHIG01000031">
    <property type="protein sequence ID" value="PJK29803.1"/>
    <property type="molecule type" value="Genomic_DNA"/>
</dbReference>
<accession>A0A2M9G254</accession>
<dbReference type="Gene3D" id="3.30.70.1230">
    <property type="entry name" value="Nucleotide cyclase"/>
    <property type="match status" value="1"/>
</dbReference>
<evidence type="ECO:0000313" key="2">
    <source>
        <dbReference type="EMBL" id="PJK29803.1"/>
    </source>
</evidence>
<dbReference type="InterPro" id="IPR029787">
    <property type="entry name" value="Nucleotide_cyclase"/>
</dbReference>
<protein>
    <submittedName>
        <fullName evidence="2">Adenylate/guanylate cyclase domain-containing protein</fullName>
    </submittedName>
</protein>
<sequence length="404" mass="44430">MPQTDRETKTAVIAGGGWRSDPMALWLMTVLHRPNAELDFFAELCERLTEEGMELARGFCGLLSLHPQFVSRNLIWTPETGSEVKGREHGVVSTNFYYQSPVYLIHQGAEEVRQRLDVDEDLLAFDIWKEARAAGMTDYIALPLRHSTGEVNVLSFATRRSSGFADAEIARFKDLLPLIALRLELMNSYFATNTLLTTYLGEAAARRVLAGTIHRAEGEALRAAIYFCDLRGFTRLSDQLGGEQMIELLDDYFDCMIEPIRACGGEVLKFLGDGMLAIFPMDDRTARLACQSALVSAEEGIANLAALSRRREAEGQPPLVAGVGLHAGDVIFGNIGAADRLDFTVIGRAVNEVSRVEALTKRLARPVLMTAEFARLHGDGRALRSLGPQRLSGISEPAEIFAPA</sequence>
<dbReference type="GO" id="GO:0035556">
    <property type="term" value="P:intracellular signal transduction"/>
    <property type="evidence" value="ECO:0007669"/>
    <property type="project" value="InterPro"/>
</dbReference>
<dbReference type="InterPro" id="IPR001054">
    <property type="entry name" value="A/G_cyclase"/>
</dbReference>
<gene>
    <name evidence="2" type="ORF">CVT23_08460</name>
</gene>
<dbReference type="Gene3D" id="3.30.450.80">
    <property type="entry name" value="Transcription factor LuxR-like, autoinducer-binding domain"/>
    <property type="match status" value="1"/>
</dbReference>
<reference evidence="2 3" key="1">
    <citation type="submission" date="2017-11" db="EMBL/GenBank/DDBJ databases">
        <title>Draft genome sequence of Rhizobiales bacterium SY3-13.</title>
        <authorList>
            <person name="Sun C."/>
        </authorList>
    </citation>
    <scope>NUCLEOTIDE SEQUENCE [LARGE SCALE GENOMIC DNA]</scope>
    <source>
        <strain evidence="2 3">SY3-13</strain>
    </source>
</reference>
<evidence type="ECO:0000313" key="3">
    <source>
        <dbReference type="Proteomes" id="UP000229498"/>
    </source>
</evidence>
<evidence type="ECO:0000259" key="1">
    <source>
        <dbReference type="PROSITE" id="PS50125"/>
    </source>
</evidence>
<dbReference type="Pfam" id="PF00211">
    <property type="entry name" value="Guanylate_cyc"/>
    <property type="match status" value="1"/>
</dbReference>
<dbReference type="InterPro" id="IPR050697">
    <property type="entry name" value="Adenylyl/Guanylyl_Cyclase_3/4"/>
</dbReference>
<dbReference type="PANTHER" id="PTHR43081">
    <property type="entry name" value="ADENYLATE CYCLASE, TERMINAL-DIFFERENTIATION SPECIFIC-RELATED"/>
    <property type="match status" value="1"/>
</dbReference>
<feature type="domain" description="Guanylate cyclase" evidence="1">
    <location>
        <begin position="224"/>
        <end position="357"/>
    </location>
</feature>
<dbReference type="CDD" id="cd07302">
    <property type="entry name" value="CHD"/>
    <property type="match status" value="1"/>
</dbReference>
<dbReference type="PANTHER" id="PTHR43081:SF11">
    <property type="entry name" value="BLR2264 PROTEIN"/>
    <property type="match status" value="1"/>
</dbReference>
<keyword evidence="3" id="KW-1185">Reference proteome</keyword>
<dbReference type="AlphaFoldDB" id="A0A2M9G254"/>
<dbReference type="RefSeq" id="WP_109793080.1">
    <property type="nucleotide sequence ID" value="NZ_PHIG01000031.1"/>
</dbReference>
<proteinExistence type="predicted"/>
<dbReference type="PROSITE" id="PS50125">
    <property type="entry name" value="GUANYLATE_CYCLASE_2"/>
    <property type="match status" value="1"/>
</dbReference>
<dbReference type="GO" id="GO:0006171">
    <property type="term" value="P:cAMP biosynthetic process"/>
    <property type="evidence" value="ECO:0007669"/>
    <property type="project" value="TreeGrafter"/>
</dbReference>
<name>A0A2M9G254_9PROT</name>
<dbReference type="InterPro" id="IPR036693">
    <property type="entry name" value="TF_LuxR_autoind-bd_dom_sf"/>
</dbReference>
<dbReference type="GO" id="GO:0004016">
    <property type="term" value="F:adenylate cyclase activity"/>
    <property type="evidence" value="ECO:0007669"/>
    <property type="project" value="UniProtKB-ARBA"/>
</dbReference>
<dbReference type="Proteomes" id="UP000229498">
    <property type="component" value="Unassembled WGS sequence"/>
</dbReference>
<organism evidence="2 3">
    <name type="scientific">Minwuia thermotolerans</name>
    <dbReference type="NCBI Taxonomy" id="2056226"/>
    <lineage>
        <taxon>Bacteria</taxon>
        <taxon>Pseudomonadati</taxon>
        <taxon>Pseudomonadota</taxon>
        <taxon>Alphaproteobacteria</taxon>
        <taxon>Minwuiales</taxon>
        <taxon>Minwuiaceae</taxon>
        <taxon>Minwuia</taxon>
    </lineage>
</organism>
<comment type="caution">
    <text evidence="2">The sequence shown here is derived from an EMBL/GenBank/DDBJ whole genome shotgun (WGS) entry which is preliminary data.</text>
</comment>
<dbReference type="SUPFAM" id="SSF55073">
    <property type="entry name" value="Nucleotide cyclase"/>
    <property type="match status" value="1"/>
</dbReference>